<evidence type="ECO:0000256" key="1">
    <source>
        <dbReference type="ARBA" id="ARBA00004651"/>
    </source>
</evidence>
<keyword evidence="5 6" id="KW-0472">Membrane</keyword>
<feature type="transmembrane region" description="Helical" evidence="6">
    <location>
        <begin position="67"/>
        <end position="85"/>
    </location>
</feature>
<protein>
    <submittedName>
        <fullName evidence="8">Type II secretion system F family protein</fullName>
    </submittedName>
</protein>
<feature type="domain" description="Type II secretion system protein GspF" evidence="7">
    <location>
        <begin position="102"/>
        <end position="229"/>
    </location>
</feature>
<keyword evidence="9" id="KW-1185">Reference proteome</keyword>
<dbReference type="PANTHER" id="PTHR35007">
    <property type="entry name" value="INTEGRAL MEMBRANE PROTEIN-RELATED"/>
    <property type="match status" value="1"/>
</dbReference>
<keyword evidence="2" id="KW-1003">Cell membrane</keyword>
<feature type="transmembrane region" description="Helical" evidence="6">
    <location>
        <begin position="216"/>
        <end position="236"/>
    </location>
</feature>
<feature type="transmembrane region" description="Helical" evidence="6">
    <location>
        <begin position="242"/>
        <end position="263"/>
    </location>
</feature>
<dbReference type="RefSeq" id="WP_223099511.1">
    <property type="nucleotide sequence ID" value="NZ_CP061913.1"/>
</dbReference>
<organism evidence="8 9">
    <name type="scientific">Dactylosporangium vinaceum</name>
    <dbReference type="NCBI Taxonomy" id="53362"/>
    <lineage>
        <taxon>Bacteria</taxon>
        <taxon>Bacillati</taxon>
        <taxon>Actinomycetota</taxon>
        <taxon>Actinomycetes</taxon>
        <taxon>Micromonosporales</taxon>
        <taxon>Micromonosporaceae</taxon>
        <taxon>Dactylosporangium</taxon>
    </lineage>
</organism>
<accession>A0ABV5M2G5</accession>
<dbReference type="PANTHER" id="PTHR35007:SF3">
    <property type="entry name" value="POSSIBLE CONSERVED ALANINE RICH MEMBRANE PROTEIN"/>
    <property type="match status" value="1"/>
</dbReference>
<keyword evidence="3 6" id="KW-0812">Transmembrane</keyword>
<feature type="transmembrane region" description="Helical" evidence="6">
    <location>
        <begin position="6"/>
        <end position="23"/>
    </location>
</feature>
<keyword evidence="4 6" id="KW-1133">Transmembrane helix</keyword>
<name>A0ABV5M2G5_9ACTN</name>
<evidence type="ECO:0000313" key="9">
    <source>
        <dbReference type="Proteomes" id="UP001589608"/>
    </source>
</evidence>
<comment type="subcellular location">
    <subcellularLocation>
        <location evidence="1">Cell membrane</location>
        <topology evidence="1">Multi-pass membrane protein</topology>
    </subcellularLocation>
</comment>
<evidence type="ECO:0000256" key="2">
    <source>
        <dbReference type="ARBA" id="ARBA00022475"/>
    </source>
</evidence>
<dbReference type="InterPro" id="IPR018076">
    <property type="entry name" value="T2SS_GspF_dom"/>
</dbReference>
<evidence type="ECO:0000256" key="5">
    <source>
        <dbReference type="ARBA" id="ARBA00023136"/>
    </source>
</evidence>
<reference evidence="8 9" key="1">
    <citation type="submission" date="2024-09" db="EMBL/GenBank/DDBJ databases">
        <authorList>
            <person name="Sun Q."/>
            <person name="Mori K."/>
        </authorList>
    </citation>
    <scope>NUCLEOTIDE SEQUENCE [LARGE SCALE GENOMIC DNA]</scope>
    <source>
        <strain evidence="8 9">JCM 3307</strain>
    </source>
</reference>
<dbReference type="Proteomes" id="UP001589608">
    <property type="component" value="Unassembled WGS sequence"/>
</dbReference>
<evidence type="ECO:0000256" key="3">
    <source>
        <dbReference type="ARBA" id="ARBA00022692"/>
    </source>
</evidence>
<gene>
    <name evidence="8" type="ORF">ACFFTR_08080</name>
</gene>
<evidence type="ECO:0000259" key="7">
    <source>
        <dbReference type="Pfam" id="PF00482"/>
    </source>
</evidence>
<evidence type="ECO:0000313" key="8">
    <source>
        <dbReference type="EMBL" id="MFB9443038.1"/>
    </source>
</evidence>
<dbReference type="EMBL" id="JBHMCA010000019">
    <property type="protein sequence ID" value="MFB9443038.1"/>
    <property type="molecule type" value="Genomic_DNA"/>
</dbReference>
<proteinExistence type="predicted"/>
<evidence type="ECO:0000256" key="6">
    <source>
        <dbReference type="SAM" id="Phobius"/>
    </source>
</evidence>
<dbReference type="Pfam" id="PF00482">
    <property type="entry name" value="T2SSF"/>
    <property type="match status" value="1"/>
</dbReference>
<evidence type="ECO:0000256" key="4">
    <source>
        <dbReference type="ARBA" id="ARBA00022989"/>
    </source>
</evidence>
<comment type="caution">
    <text evidence="8">The sequence shown here is derived from an EMBL/GenBank/DDBJ whole genome shotgun (WGS) entry which is preliminary data.</text>
</comment>
<feature type="transmembrane region" description="Helical" evidence="6">
    <location>
        <begin position="44"/>
        <end position="61"/>
    </location>
</feature>
<sequence length="284" mass="29081">MAALYALLGAGAGAALLLIVTGLRAPVRPDRPGRAEQRRARTGVSAARLAAALAAAAAVGAATRWPIAALLAGIGAWTLPAVLGADRDARRTLSRVEAIAAWAEDLAGTLRAAAGIEQAILQTAAVAPAEIRPELSGLAAALRAGVRLPDALRAFAKDLADPTADMVVNVLLQAAQYQARDIATGLSGVGRAARRQASSRLRVATGRSRTRTSTRIVVAVVLGTVVLLMIFASDFLAPYGTAVGQLALAVLGALFAAALAWMVRTGRIPDLPRILTGTAEEVPS</sequence>